<name>A0A6A5HV53_CAERE</name>
<feature type="compositionally biased region" description="Basic and acidic residues" evidence="1">
    <location>
        <begin position="180"/>
        <end position="195"/>
    </location>
</feature>
<keyword evidence="2" id="KW-0732">Signal</keyword>
<dbReference type="GeneID" id="9817913"/>
<feature type="signal peptide" evidence="2">
    <location>
        <begin position="1"/>
        <end position="26"/>
    </location>
</feature>
<gene>
    <name evidence="3" type="ORF">GCK72_001961</name>
</gene>
<feature type="compositionally biased region" description="Polar residues" evidence="1">
    <location>
        <begin position="196"/>
        <end position="212"/>
    </location>
</feature>
<evidence type="ECO:0000313" key="3">
    <source>
        <dbReference type="EMBL" id="KAF1770143.1"/>
    </source>
</evidence>
<dbReference type="Proteomes" id="UP000483820">
    <property type="component" value="Chromosome I"/>
</dbReference>
<dbReference type="EMBL" id="WUAV01000001">
    <property type="protein sequence ID" value="KAF1770143.1"/>
    <property type="molecule type" value="Genomic_DNA"/>
</dbReference>
<dbReference type="RefSeq" id="XP_003114882.2">
    <property type="nucleotide sequence ID" value="XM_003114834.2"/>
</dbReference>
<feature type="region of interest" description="Disordered" evidence="1">
    <location>
        <begin position="180"/>
        <end position="212"/>
    </location>
</feature>
<protein>
    <submittedName>
        <fullName evidence="3">Uncharacterized protein</fullName>
    </submittedName>
</protein>
<dbReference type="KEGG" id="crq:GCK72_001961"/>
<sequence>MVFFTKIERFLNVFLLFLICFRPGFSLEHIRNLKVEFSFDCLDNRSVCVFIEVFEDEVIYEQLLTRYDSCLTNIRREAFRESTFFKHYGFFSNRNIPINVTLEPIHVGPIKEGKLDAFTANFQITNDCGKNREIMCYQEAIYYDGIDTLLSLNRDLNHTSKPGPCSNRWLGSQLWLKNNERREKDRQKDSQKPEESTTMSHGNTTQIDLNTI</sequence>
<evidence type="ECO:0000256" key="2">
    <source>
        <dbReference type="SAM" id="SignalP"/>
    </source>
</evidence>
<dbReference type="CTD" id="9817913"/>
<dbReference type="AlphaFoldDB" id="A0A6A5HV53"/>
<comment type="caution">
    <text evidence="3">The sequence shown here is derived from an EMBL/GenBank/DDBJ whole genome shotgun (WGS) entry which is preliminary data.</text>
</comment>
<evidence type="ECO:0000313" key="4">
    <source>
        <dbReference type="Proteomes" id="UP000483820"/>
    </source>
</evidence>
<organism evidence="3 4">
    <name type="scientific">Caenorhabditis remanei</name>
    <name type="common">Caenorhabditis vulgaris</name>
    <dbReference type="NCBI Taxonomy" id="31234"/>
    <lineage>
        <taxon>Eukaryota</taxon>
        <taxon>Metazoa</taxon>
        <taxon>Ecdysozoa</taxon>
        <taxon>Nematoda</taxon>
        <taxon>Chromadorea</taxon>
        <taxon>Rhabditida</taxon>
        <taxon>Rhabditina</taxon>
        <taxon>Rhabditomorpha</taxon>
        <taxon>Rhabditoidea</taxon>
        <taxon>Rhabditidae</taxon>
        <taxon>Peloderinae</taxon>
        <taxon>Caenorhabditis</taxon>
    </lineage>
</organism>
<reference evidence="3 4" key="1">
    <citation type="submission" date="2019-12" db="EMBL/GenBank/DDBJ databases">
        <title>Chromosome-level assembly of the Caenorhabditis remanei genome.</title>
        <authorList>
            <person name="Teterina A.A."/>
            <person name="Willis J.H."/>
            <person name="Phillips P.C."/>
        </authorList>
    </citation>
    <scope>NUCLEOTIDE SEQUENCE [LARGE SCALE GENOMIC DNA]</scope>
    <source>
        <strain evidence="3 4">PX506</strain>
        <tissue evidence="3">Whole organism</tissue>
    </source>
</reference>
<proteinExistence type="predicted"/>
<evidence type="ECO:0000256" key="1">
    <source>
        <dbReference type="SAM" id="MobiDB-lite"/>
    </source>
</evidence>
<accession>A0A6A5HV53</accession>
<feature type="chain" id="PRO_5025629520" evidence="2">
    <location>
        <begin position="27"/>
        <end position="212"/>
    </location>
</feature>